<evidence type="ECO:0000256" key="3">
    <source>
        <dbReference type="SAM" id="MobiDB-lite"/>
    </source>
</evidence>
<proteinExistence type="predicted"/>
<dbReference type="KEGG" id="lue:DCD74_05090"/>
<dbReference type="RefSeq" id="WP_112926366.1">
    <property type="nucleotide sequence ID" value="NZ_CP029556.1"/>
</dbReference>
<accession>A0A344J543</accession>
<dbReference type="EMBL" id="CP029556">
    <property type="protein sequence ID" value="AXA84153.1"/>
    <property type="molecule type" value="Genomic_DNA"/>
</dbReference>
<sequence>MSPRQDFDQTRYEGLRYQLLDRNEANINNIYLDVKGIPTVGLGVALVTRQQAPSGARWVPDRPHIDALSDVLGLAPEQRRQMFGLMERQAFNQNQHPGERYQNLRAFLTSSFGQRSREIFGEVVNTRHTTPGGTLYSWDVLRGSEGPMRISLTDPQSRALFQRIAPTYESRLEGVLKRAHCPADALSEEQRAALYSMVYQGAISKARNVADTIGHYWRGKITERELHGRLKRAVHDPGFVERSNNELDFLDGVKLRPSSRSPQPSDLSPQSKSTSHDGQTHADLSLKDRLTESDRKIFDRIRTDVGGGIADASVLQATADFRRTGMDSADAIKWVGVHEGAIFITTDHRTGFLHSKTPLSMAQPNPDDCFVRIAQAEQEQQARSEVIRHAEQVGQLQSPVRVAS</sequence>
<feature type="compositionally biased region" description="Basic and acidic residues" evidence="3">
    <location>
        <begin position="274"/>
        <end position="286"/>
    </location>
</feature>
<dbReference type="AlphaFoldDB" id="A0A344J543"/>
<dbReference type="Gene3D" id="1.10.530.40">
    <property type="match status" value="1"/>
</dbReference>
<dbReference type="GO" id="GO:0003796">
    <property type="term" value="F:lysozyme activity"/>
    <property type="evidence" value="ECO:0007669"/>
    <property type="project" value="InterPro"/>
</dbReference>
<dbReference type="Proteomes" id="UP000251842">
    <property type="component" value="Chromosome"/>
</dbReference>
<evidence type="ECO:0000313" key="4">
    <source>
        <dbReference type="EMBL" id="AXA84153.1"/>
    </source>
</evidence>
<evidence type="ECO:0000256" key="1">
    <source>
        <dbReference type="ARBA" id="ARBA00022529"/>
    </source>
</evidence>
<dbReference type="InterPro" id="IPR023347">
    <property type="entry name" value="Lysozyme_dom_sf"/>
</dbReference>
<dbReference type="GO" id="GO:0031640">
    <property type="term" value="P:killing of cells of another organism"/>
    <property type="evidence" value="ECO:0007669"/>
    <property type="project" value="UniProtKB-KW"/>
</dbReference>
<reference evidence="5" key="1">
    <citation type="submission" date="2018-05" db="EMBL/GenBank/DDBJ databases">
        <title>Luteimonas pekinense sp. nov., isolated from human Meibomian gland secretions, Beijing, China.</title>
        <authorList>
            <person name="Wen T."/>
            <person name="Bai H."/>
            <person name="Lv H."/>
        </authorList>
    </citation>
    <scope>NUCLEOTIDE SEQUENCE [LARGE SCALE GENOMIC DNA]</scope>
    <source>
        <strain evidence="5">83-4</strain>
    </source>
</reference>
<gene>
    <name evidence="4" type="ORF">DCD74_05090</name>
</gene>
<keyword evidence="1" id="KW-0929">Antimicrobial</keyword>
<organism evidence="4 5">
    <name type="scientific">Solilutibacter oculi</name>
    <dbReference type="NCBI Taxonomy" id="2698682"/>
    <lineage>
        <taxon>Bacteria</taxon>
        <taxon>Pseudomonadati</taxon>
        <taxon>Pseudomonadota</taxon>
        <taxon>Gammaproteobacteria</taxon>
        <taxon>Lysobacterales</taxon>
        <taxon>Lysobacteraceae</taxon>
        <taxon>Solilutibacter</taxon>
    </lineage>
</organism>
<evidence type="ECO:0000313" key="5">
    <source>
        <dbReference type="Proteomes" id="UP000251842"/>
    </source>
</evidence>
<evidence type="ECO:0000256" key="2">
    <source>
        <dbReference type="ARBA" id="ARBA00022638"/>
    </source>
</evidence>
<protein>
    <submittedName>
        <fullName evidence="4">Uncharacterized protein</fullName>
    </submittedName>
</protein>
<feature type="compositionally biased region" description="Polar residues" evidence="3">
    <location>
        <begin position="258"/>
        <end position="273"/>
    </location>
</feature>
<name>A0A344J543_9GAMM</name>
<keyword evidence="5" id="KW-1185">Reference proteome</keyword>
<feature type="region of interest" description="Disordered" evidence="3">
    <location>
        <begin position="254"/>
        <end position="286"/>
    </location>
</feature>
<keyword evidence="2" id="KW-0081">Bacteriolytic enzyme</keyword>
<dbReference type="GO" id="GO:0042742">
    <property type="term" value="P:defense response to bacterium"/>
    <property type="evidence" value="ECO:0007669"/>
    <property type="project" value="UniProtKB-KW"/>
</dbReference>